<feature type="region of interest" description="Disordered" evidence="7">
    <location>
        <begin position="37"/>
        <end position="82"/>
    </location>
</feature>
<dbReference type="InterPro" id="IPR001699">
    <property type="entry name" value="TF_T-box"/>
</dbReference>
<reference evidence="9" key="1">
    <citation type="submission" date="2013-11" db="EMBL/GenBank/DDBJ databases">
        <authorList>
            <person name="Sternberg P."/>
            <person name="Dillman A."/>
            <person name="Macchietto M."/>
        </authorList>
    </citation>
    <scope>NUCLEOTIDE SEQUENCE</scope>
    <source>
        <strain evidence="9">ALL</strain>
    </source>
</reference>
<dbReference type="GO" id="GO:0048731">
    <property type="term" value="P:system development"/>
    <property type="evidence" value="ECO:0007669"/>
    <property type="project" value="UniProtKB-ARBA"/>
</dbReference>
<evidence type="ECO:0000256" key="6">
    <source>
        <dbReference type="PROSITE-ProRule" id="PRU00201"/>
    </source>
</evidence>
<dbReference type="STRING" id="34508.A0A4U8V2W1"/>
<dbReference type="GO" id="GO:0000785">
    <property type="term" value="C:chromatin"/>
    <property type="evidence" value="ECO:0007669"/>
    <property type="project" value="TreeGrafter"/>
</dbReference>
<dbReference type="PROSITE" id="PS50252">
    <property type="entry name" value="TBOX_3"/>
    <property type="match status" value="1"/>
</dbReference>
<dbReference type="SUPFAM" id="SSF49417">
    <property type="entry name" value="p53-like transcription factors"/>
    <property type="match status" value="1"/>
</dbReference>
<name>A0A4U8V2W1_STECR</name>
<dbReference type="AlphaFoldDB" id="A0A4U8V2W1"/>
<dbReference type="GO" id="GO:0005634">
    <property type="term" value="C:nucleus"/>
    <property type="evidence" value="ECO:0007669"/>
    <property type="project" value="UniProtKB-SubCell"/>
</dbReference>
<dbReference type="EMBL" id="AZBU02000001">
    <property type="protein sequence ID" value="TMS40202.1"/>
    <property type="molecule type" value="Genomic_DNA"/>
</dbReference>
<evidence type="ECO:0000256" key="2">
    <source>
        <dbReference type="ARBA" id="ARBA00023015"/>
    </source>
</evidence>
<evidence type="ECO:0000259" key="8">
    <source>
        <dbReference type="PROSITE" id="PS50252"/>
    </source>
</evidence>
<reference evidence="9" key="2">
    <citation type="journal article" date="2015" name="Genome Biol.">
        <title>Comparative genomics of Steinernema reveals deeply conserved gene regulatory networks.</title>
        <authorList>
            <person name="Dillman A.R."/>
            <person name="Macchietto M."/>
            <person name="Porter C.F."/>
            <person name="Rogers A."/>
            <person name="Williams B."/>
            <person name="Antoshechkin I."/>
            <person name="Lee M.M."/>
            <person name="Goodwin Z."/>
            <person name="Lu X."/>
            <person name="Lewis E.E."/>
            <person name="Goodrich-Blair H."/>
            <person name="Stock S.P."/>
            <person name="Adams B.J."/>
            <person name="Sternberg P.W."/>
            <person name="Mortazavi A."/>
        </authorList>
    </citation>
    <scope>NUCLEOTIDE SEQUENCE [LARGE SCALE GENOMIC DNA]</scope>
    <source>
        <strain evidence="9">ALL</strain>
    </source>
</reference>
<dbReference type="InterPro" id="IPR036960">
    <property type="entry name" value="T-box_sf"/>
</dbReference>
<evidence type="ECO:0000256" key="1">
    <source>
        <dbReference type="ARBA" id="ARBA00004123"/>
    </source>
</evidence>
<keyword evidence="2" id="KW-0805">Transcription regulation</keyword>
<dbReference type="GO" id="GO:0000981">
    <property type="term" value="F:DNA-binding transcription factor activity, RNA polymerase II-specific"/>
    <property type="evidence" value="ECO:0007669"/>
    <property type="project" value="TreeGrafter"/>
</dbReference>
<dbReference type="GO" id="GO:0000978">
    <property type="term" value="F:RNA polymerase II cis-regulatory region sequence-specific DNA binding"/>
    <property type="evidence" value="ECO:0007669"/>
    <property type="project" value="InterPro"/>
</dbReference>
<comment type="caution">
    <text evidence="6">Lacks conserved residue(s) required for the propagation of feature annotation.</text>
</comment>
<reference evidence="9" key="3">
    <citation type="journal article" date="2019" name="G3 (Bethesda)">
        <title>Hybrid Assembly of the Genome of the Entomopathogenic Nematode Steinernema carpocapsae Identifies the X-Chromosome.</title>
        <authorList>
            <person name="Serra L."/>
            <person name="Macchietto M."/>
            <person name="Macias-Munoz A."/>
            <person name="McGill C.J."/>
            <person name="Rodriguez I.M."/>
            <person name="Rodriguez B."/>
            <person name="Murad R."/>
            <person name="Mortazavi A."/>
        </authorList>
    </citation>
    <scope>NUCLEOTIDE SEQUENCE [LARGE SCALE GENOMIC DNA]</scope>
    <source>
        <strain evidence="9">ALL</strain>
    </source>
</reference>
<evidence type="ECO:0000256" key="4">
    <source>
        <dbReference type="ARBA" id="ARBA00023163"/>
    </source>
</evidence>
<dbReference type="InterPro" id="IPR046360">
    <property type="entry name" value="T-box_DNA-bd"/>
</dbReference>
<dbReference type="Pfam" id="PF00907">
    <property type="entry name" value="T-box"/>
    <property type="match status" value="1"/>
</dbReference>
<feature type="domain" description="T-box" evidence="8">
    <location>
        <begin position="113"/>
        <end position="141"/>
    </location>
</feature>
<keyword evidence="3 6" id="KW-0238">DNA-binding</keyword>
<sequence length="141" mass="15430">MSKRENEALLEANSGTPVAAKRTRFSIDDLLLKTTMKQQPATSAAESEVASAPQSPKVESPKPEPSTDVSNSSGVEDEAEWDLPTGDAIVVPEQLCWTPSKNTASIAALECRLEGKELWSKFYELSTEMIITKSGRRMFPQ</sequence>
<feature type="compositionally biased region" description="Low complexity" evidence="7">
    <location>
        <begin position="40"/>
        <end position="58"/>
    </location>
</feature>
<gene>
    <name evidence="9" type="ORF">L596_006610</name>
</gene>
<comment type="caution">
    <text evidence="9">The sequence shown here is derived from an EMBL/GenBank/DDBJ whole genome shotgun (WGS) entry which is preliminary data.</text>
</comment>
<dbReference type="PANTHER" id="PTHR11267">
    <property type="entry name" value="T-BOX PROTEIN-RELATED"/>
    <property type="match status" value="1"/>
</dbReference>
<dbReference type="InterPro" id="IPR018186">
    <property type="entry name" value="TF_T-box_CS"/>
</dbReference>
<comment type="subcellular location">
    <subcellularLocation>
        <location evidence="1 6">Nucleus</location>
    </subcellularLocation>
</comment>
<proteinExistence type="predicted"/>
<dbReference type="PROSITE" id="PS01283">
    <property type="entry name" value="TBOX_1"/>
    <property type="match status" value="1"/>
</dbReference>
<dbReference type="GO" id="GO:0001708">
    <property type="term" value="P:cell fate specification"/>
    <property type="evidence" value="ECO:0007669"/>
    <property type="project" value="TreeGrafter"/>
</dbReference>
<keyword evidence="5 6" id="KW-0539">Nucleus</keyword>
<accession>A0A4U8V2W1</accession>
<evidence type="ECO:0000256" key="3">
    <source>
        <dbReference type="ARBA" id="ARBA00023125"/>
    </source>
</evidence>
<evidence type="ECO:0000313" key="9">
    <source>
        <dbReference type="EMBL" id="TMS40202.1"/>
    </source>
</evidence>
<dbReference type="GO" id="GO:0045893">
    <property type="term" value="P:positive regulation of DNA-templated transcription"/>
    <property type="evidence" value="ECO:0007669"/>
    <property type="project" value="InterPro"/>
</dbReference>
<evidence type="ECO:0000256" key="5">
    <source>
        <dbReference type="ARBA" id="ARBA00023242"/>
    </source>
</evidence>
<dbReference type="InterPro" id="IPR008967">
    <property type="entry name" value="p53-like_TF_DNA-bd_sf"/>
</dbReference>
<organism evidence="9">
    <name type="scientific">Steinernema carpocapsae</name>
    <name type="common">Entomopathogenic nematode</name>
    <dbReference type="NCBI Taxonomy" id="34508"/>
    <lineage>
        <taxon>Eukaryota</taxon>
        <taxon>Metazoa</taxon>
        <taxon>Ecdysozoa</taxon>
        <taxon>Nematoda</taxon>
        <taxon>Chromadorea</taxon>
        <taxon>Rhabditida</taxon>
        <taxon>Tylenchina</taxon>
        <taxon>Panagrolaimomorpha</taxon>
        <taxon>Strongyloidoidea</taxon>
        <taxon>Steinernematidae</taxon>
        <taxon>Steinernema</taxon>
    </lineage>
</organism>
<dbReference type="PANTHER" id="PTHR11267:SF190">
    <property type="entry name" value="T-BOX TRANSCRIPTION FACTOR TBX20"/>
    <property type="match status" value="1"/>
</dbReference>
<dbReference type="Gene3D" id="2.60.40.820">
    <property type="entry name" value="Transcription factor, T-box"/>
    <property type="match status" value="1"/>
</dbReference>
<evidence type="ECO:0000256" key="7">
    <source>
        <dbReference type="SAM" id="MobiDB-lite"/>
    </source>
</evidence>
<keyword evidence="4" id="KW-0804">Transcription</keyword>
<protein>
    <recommendedName>
        <fullName evidence="8">T-box domain-containing protein</fullName>
    </recommendedName>
</protein>
<dbReference type="OrthoDB" id="7442607at2759"/>